<keyword evidence="2" id="KW-1185">Reference proteome</keyword>
<sequence>MVVIFTPVIIVLLLLTHNSQGAVQVKDGEFSFPLESVMKMKELLGKDARPGFFKARSQSLDTFSQLCLNPELPKELRPVCARKDAPEIFRRLELAVHDADLCELCVNAACSGC</sequence>
<reference evidence="1" key="1">
    <citation type="submission" date="2021-08" db="EMBL/GenBank/DDBJ databases">
        <title>The first chromosome-level gecko genome reveals the dynamic sex chromosomes of Neotropical dwarf geckos (Sphaerodactylidae: Sphaerodactylus).</title>
        <authorList>
            <person name="Pinto B.J."/>
            <person name="Keating S.E."/>
            <person name="Gamble T."/>
        </authorList>
    </citation>
    <scope>NUCLEOTIDE SEQUENCE</scope>
    <source>
        <strain evidence="1">TG3544</strain>
    </source>
</reference>
<comment type="caution">
    <text evidence="1">The sequence shown here is derived from an EMBL/GenBank/DDBJ whole genome shotgun (WGS) entry which is preliminary data.</text>
</comment>
<organism evidence="1 2">
    <name type="scientific">Sphaerodactylus townsendi</name>
    <dbReference type="NCBI Taxonomy" id="933632"/>
    <lineage>
        <taxon>Eukaryota</taxon>
        <taxon>Metazoa</taxon>
        <taxon>Chordata</taxon>
        <taxon>Craniata</taxon>
        <taxon>Vertebrata</taxon>
        <taxon>Euteleostomi</taxon>
        <taxon>Lepidosauria</taxon>
        <taxon>Squamata</taxon>
        <taxon>Bifurcata</taxon>
        <taxon>Gekkota</taxon>
        <taxon>Sphaerodactylidae</taxon>
        <taxon>Sphaerodactylus</taxon>
    </lineage>
</organism>
<accession>A0ACB8EEI3</accession>
<dbReference type="EMBL" id="CM037629">
    <property type="protein sequence ID" value="KAH7990667.1"/>
    <property type="molecule type" value="Genomic_DNA"/>
</dbReference>
<gene>
    <name evidence="1" type="ORF">K3G42_009844</name>
</gene>
<evidence type="ECO:0000313" key="1">
    <source>
        <dbReference type="EMBL" id="KAH7990667.1"/>
    </source>
</evidence>
<name>A0ACB8EEI3_9SAUR</name>
<dbReference type="Proteomes" id="UP000827872">
    <property type="component" value="Linkage Group LG16"/>
</dbReference>
<protein>
    <submittedName>
        <fullName evidence="1">Uncharacterized protein</fullName>
    </submittedName>
</protein>
<evidence type="ECO:0000313" key="2">
    <source>
        <dbReference type="Proteomes" id="UP000827872"/>
    </source>
</evidence>
<proteinExistence type="predicted"/>